<dbReference type="PANTHER" id="PTHR42110:SF1">
    <property type="entry name" value="L-ASPARAGINASE, PUTATIVE (AFU_ORTHOLOGUE AFUA_3G11890)-RELATED"/>
    <property type="match status" value="1"/>
</dbReference>
<dbReference type="Proteomes" id="UP000246077">
    <property type="component" value="Unassembled WGS sequence"/>
</dbReference>
<dbReference type="PANTHER" id="PTHR42110">
    <property type="entry name" value="L-ASPARAGINASE, PUTATIVE (AFU_ORTHOLOGUE AFUA_3G11890)-RELATED"/>
    <property type="match status" value="1"/>
</dbReference>
<accession>A0A317E6T2</accession>
<evidence type="ECO:0000313" key="2">
    <source>
        <dbReference type="Proteomes" id="UP000246077"/>
    </source>
</evidence>
<reference evidence="2" key="1">
    <citation type="submission" date="2018-05" db="EMBL/GenBank/DDBJ databases">
        <title>Zavarzinia sp. HR-AS.</title>
        <authorList>
            <person name="Lee Y."/>
            <person name="Jeon C.O."/>
        </authorList>
    </citation>
    <scope>NUCLEOTIDE SEQUENCE [LARGE SCALE GENOMIC DNA]</scope>
    <source>
        <strain evidence="2">DSM 1231</strain>
    </source>
</reference>
<proteinExistence type="predicted"/>
<evidence type="ECO:0000313" key="1">
    <source>
        <dbReference type="EMBL" id="PWR21936.1"/>
    </source>
</evidence>
<dbReference type="RefSeq" id="WP_109920580.1">
    <property type="nucleotide sequence ID" value="NZ_QGLF01000002.1"/>
</dbReference>
<comment type="caution">
    <text evidence="1">The sequence shown here is derived from an EMBL/GenBank/DDBJ whole genome shotgun (WGS) entry which is preliminary data.</text>
</comment>
<organism evidence="1 2">
    <name type="scientific">Zavarzinia compransoris</name>
    <dbReference type="NCBI Taxonomy" id="1264899"/>
    <lineage>
        <taxon>Bacteria</taxon>
        <taxon>Pseudomonadati</taxon>
        <taxon>Pseudomonadota</taxon>
        <taxon>Alphaproteobacteria</taxon>
        <taxon>Rhodospirillales</taxon>
        <taxon>Zavarziniaceae</taxon>
        <taxon>Zavarzinia</taxon>
    </lineage>
</organism>
<dbReference type="InterPro" id="IPR010349">
    <property type="entry name" value="Asparaginase_II"/>
</dbReference>
<dbReference type="Pfam" id="PF06089">
    <property type="entry name" value="Asparaginase_II"/>
    <property type="match status" value="1"/>
</dbReference>
<name>A0A317E6T2_9PROT</name>
<dbReference type="OrthoDB" id="9780674at2"/>
<keyword evidence="2" id="KW-1185">Reference proteome</keyword>
<gene>
    <name evidence="1" type="ORF">DKG75_08120</name>
</gene>
<dbReference type="EMBL" id="QGLF01000002">
    <property type="protein sequence ID" value="PWR21936.1"/>
    <property type="molecule type" value="Genomic_DNA"/>
</dbReference>
<dbReference type="AlphaFoldDB" id="A0A317E6T2"/>
<sequence>MSAANPVLVEVLRGGIVESRHRGAYAVVDGDGRLAAAAGDIERPVFPRSSMKILQAVPLVESGAADRFACTAAELALACASHNGEEAHVATAAGLLARLGLGEGDLACGAHAPSHGPAAKALAARGEAPCRLHNNCSGKHAGFLTVARHLGAPVAGYEQRRHPVQQAVFEAVAGLAGQAADLPYGIDGCAAPNPALPLHGLALAMARIAAPAGLAPGRAAAVTRLRQAMAAHPFLVAGSGRACTRLMQAARPGTVVKVGAEGVFIAIAPDPGLGFALKIDDGGTRAAEVLIARLLDRFGLIRDDARATVADLLTTPLANWGGTPVGEIRIAPDWT</sequence>
<protein>
    <submittedName>
        <fullName evidence="1">Asparaginase</fullName>
    </submittedName>
</protein>